<dbReference type="RefSeq" id="XP_044550256.1">
    <property type="nucleotide sequence ID" value="XM_044692158.1"/>
</dbReference>
<keyword evidence="4" id="KW-1185">Reference proteome</keyword>
<dbReference type="GeneID" id="68095165"/>
<feature type="region of interest" description="Disordered" evidence="1">
    <location>
        <begin position="284"/>
        <end position="313"/>
    </location>
</feature>
<feature type="region of interest" description="Disordered" evidence="1">
    <location>
        <begin position="1"/>
        <end position="23"/>
    </location>
</feature>
<protein>
    <submittedName>
        <fullName evidence="3">Uncharacterized protein</fullName>
    </submittedName>
</protein>
<gene>
    <name evidence="3" type="ORF">C9374_002710</name>
</gene>
<dbReference type="AlphaFoldDB" id="A0AA88GU95"/>
<evidence type="ECO:0000256" key="1">
    <source>
        <dbReference type="SAM" id="MobiDB-lite"/>
    </source>
</evidence>
<feature type="transmembrane region" description="Helical" evidence="2">
    <location>
        <begin position="486"/>
        <end position="509"/>
    </location>
</feature>
<keyword evidence="2" id="KW-0472">Membrane</keyword>
<organism evidence="3 4">
    <name type="scientific">Naegleria lovaniensis</name>
    <name type="common">Amoeba</name>
    <dbReference type="NCBI Taxonomy" id="51637"/>
    <lineage>
        <taxon>Eukaryota</taxon>
        <taxon>Discoba</taxon>
        <taxon>Heterolobosea</taxon>
        <taxon>Tetramitia</taxon>
        <taxon>Eutetramitia</taxon>
        <taxon>Vahlkampfiidae</taxon>
        <taxon>Naegleria</taxon>
    </lineage>
</organism>
<evidence type="ECO:0000313" key="3">
    <source>
        <dbReference type="EMBL" id="KAG2386264.1"/>
    </source>
</evidence>
<sequence length="586" mass="67605">MSKSAPQRNWLERKSNTAAPTSYASRVIRKIKGNGLIRDHQSNNASLMNTKPSSFRNRLLRVVSHLRPSSTYEHYSDPSSSDHHHHSMLLATLDSNPYNNNNTNNTTVEQQHPSSNGMDDNSSSLNFLHQHSSPLFHHLFSHDSSIVHSSNNTHHGASAILRDHQSMNDDHVFIHPIQSLSKLFQFIRNTYYVLEMVDEDDEMRSITPSSNLFHSKSQPLITNNEKEIPLKIIKKSPIGFEFDENDETHAPIMNEQEMKQLNNTEPPPFYSNIDKFLFRLFVSNDTKNNDNNNRNSNNKNNKNNNNNKNTNIHNNTIITTNYNKNTSMSENTMLHDPLSSSLSKLHIDESSFPSTLSTPHNSNHTLSPMNSIHNHSPTSNVIIFFIESIFSVIKSLSLITLVTVSYIHKRFDKYLKPIIVIEFSKLEKLLGKLIYNFKLYFRIGTNAKLTIARLLAKIRNNNPRNFYMILSIYLRMRNWMHIPKSFINQIFWTVTSIYFNILLFCIYLIEKIVSPRLLYLLTMTNDKLIEILDRVLSFVESYYHIVIENDRVGGVKRERHSSAAHSAYMNGTKKFQAVSPLQGTEN</sequence>
<dbReference type="EMBL" id="PYSW02000016">
    <property type="protein sequence ID" value="KAG2386264.1"/>
    <property type="molecule type" value="Genomic_DNA"/>
</dbReference>
<proteinExistence type="predicted"/>
<evidence type="ECO:0000313" key="4">
    <source>
        <dbReference type="Proteomes" id="UP000816034"/>
    </source>
</evidence>
<comment type="caution">
    <text evidence="3">The sequence shown here is derived from an EMBL/GenBank/DDBJ whole genome shotgun (WGS) entry which is preliminary data.</text>
</comment>
<dbReference type="Proteomes" id="UP000816034">
    <property type="component" value="Unassembled WGS sequence"/>
</dbReference>
<feature type="region of interest" description="Disordered" evidence="1">
    <location>
        <begin position="93"/>
        <end position="124"/>
    </location>
</feature>
<keyword evidence="2" id="KW-0812">Transmembrane</keyword>
<accession>A0AA88GU95</accession>
<keyword evidence="2" id="KW-1133">Transmembrane helix</keyword>
<reference evidence="3 4" key="1">
    <citation type="journal article" date="2018" name="BMC Genomics">
        <title>The genome of Naegleria lovaniensis, the basis for a comparative approach to unravel pathogenicity factors of the human pathogenic amoeba N. fowleri.</title>
        <authorList>
            <person name="Liechti N."/>
            <person name="Schurch N."/>
            <person name="Bruggmann R."/>
            <person name="Wittwer M."/>
        </authorList>
    </citation>
    <scope>NUCLEOTIDE SEQUENCE [LARGE SCALE GENOMIC DNA]</scope>
    <source>
        <strain evidence="3 4">ATCC 30569</strain>
    </source>
</reference>
<evidence type="ECO:0000256" key="2">
    <source>
        <dbReference type="SAM" id="Phobius"/>
    </source>
</evidence>
<feature type="compositionally biased region" description="Polar residues" evidence="1">
    <location>
        <begin position="108"/>
        <end position="124"/>
    </location>
</feature>
<name>A0AA88GU95_NAELO</name>